<dbReference type="Proteomes" id="UP000514509">
    <property type="component" value="Chromosome"/>
</dbReference>
<feature type="chain" id="PRO_5029820862" evidence="1">
    <location>
        <begin position="25"/>
        <end position="128"/>
    </location>
</feature>
<reference evidence="2 3" key="2">
    <citation type="submission" date="2020-08" db="EMBL/GenBank/DDBJ databases">
        <title>Adhaeribacter dokdonensis sp. nov., isolated from the rhizosphere of Elymus tsukushiensis, a plant native to the Dokdo Islands, Republic of Korea.</title>
        <authorList>
            <person name="Ghim S.Y."/>
        </authorList>
    </citation>
    <scope>NUCLEOTIDE SEQUENCE [LARGE SCALE GENOMIC DNA]</scope>
    <source>
        <strain evidence="2 3">KUDC8001</strain>
    </source>
</reference>
<feature type="signal peptide" evidence="1">
    <location>
        <begin position="1"/>
        <end position="24"/>
    </location>
</feature>
<dbReference type="RefSeq" id="WP_182414143.1">
    <property type="nucleotide sequence ID" value="NZ_CP055153.1"/>
</dbReference>
<dbReference type="AlphaFoldDB" id="A0A7L7L2C2"/>
<keyword evidence="1" id="KW-0732">Signal</keyword>
<name>A0A7L7L2C2_9BACT</name>
<gene>
    <name evidence="2" type="ORF">HUW48_02340</name>
</gene>
<organism evidence="2 3">
    <name type="scientific">Adhaeribacter radiodurans</name>
    <dbReference type="NCBI Taxonomy" id="2745197"/>
    <lineage>
        <taxon>Bacteria</taxon>
        <taxon>Pseudomonadati</taxon>
        <taxon>Bacteroidota</taxon>
        <taxon>Cytophagia</taxon>
        <taxon>Cytophagales</taxon>
        <taxon>Hymenobacteraceae</taxon>
        <taxon>Adhaeribacter</taxon>
    </lineage>
</organism>
<accession>A0A7L7L2C2</accession>
<reference evidence="2 3" key="1">
    <citation type="submission" date="2020-06" db="EMBL/GenBank/DDBJ databases">
        <authorList>
            <person name="Hwang Y.J."/>
        </authorList>
    </citation>
    <scope>NUCLEOTIDE SEQUENCE [LARGE SCALE GENOMIC DNA]</scope>
    <source>
        <strain evidence="2 3">KUDC8001</strain>
    </source>
</reference>
<dbReference type="EMBL" id="CP055153">
    <property type="protein sequence ID" value="QMU26941.1"/>
    <property type="molecule type" value="Genomic_DNA"/>
</dbReference>
<evidence type="ECO:0000256" key="1">
    <source>
        <dbReference type="SAM" id="SignalP"/>
    </source>
</evidence>
<keyword evidence="3" id="KW-1185">Reference proteome</keyword>
<sequence>MKKLSVLFLLSFFSLLIFATSVQAQTTPEDYFVGTWNVKAFGLPDGDKDLVIQFEKKDGKLTGGFVDPATKKVINPFTSVELASNKLKANFIAPEQQMDVYLTLEKKDDTNVTGSIMDMFNMEGSKAK</sequence>
<dbReference type="KEGG" id="add:HUW48_02340"/>
<evidence type="ECO:0000313" key="2">
    <source>
        <dbReference type="EMBL" id="QMU26941.1"/>
    </source>
</evidence>
<protein>
    <submittedName>
        <fullName evidence="2">Uncharacterized protein</fullName>
    </submittedName>
</protein>
<proteinExistence type="predicted"/>
<evidence type="ECO:0000313" key="3">
    <source>
        <dbReference type="Proteomes" id="UP000514509"/>
    </source>
</evidence>